<accession>A0AA40EZL8</accession>
<gene>
    <name evidence="2" type="ORF">B0T21DRAFT_344015</name>
</gene>
<feature type="region of interest" description="Disordered" evidence="1">
    <location>
        <begin position="176"/>
        <end position="218"/>
    </location>
</feature>
<dbReference type="EMBL" id="JAUKTV010000001">
    <property type="protein sequence ID" value="KAK0748341.1"/>
    <property type="molecule type" value="Genomic_DNA"/>
</dbReference>
<reference evidence="2" key="1">
    <citation type="submission" date="2023-06" db="EMBL/GenBank/DDBJ databases">
        <title>Genome-scale phylogeny and comparative genomics of the fungal order Sordariales.</title>
        <authorList>
            <consortium name="Lawrence Berkeley National Laboratory"/>
            <person name="Hensen N."/>
            <person name="Bonometti L."/>
            <person name="Westerberg I."/>
            <person name="Brannstrom I.O."/>
            <person name="Guillou S."/>
            <person name="Cros-Aarteil S."/>
            <person name="Calhoun S."/>
            <person name="Haridas S."/>
            <person name="Kuo A."/>
            <person name="Mondo S."/>
            <person name="Pangilinan J."/>
            <person name="Riley R."/>
            <person name="Labutti K."/>
            <person name="Andreopoulos B."/>
            <person name="Lipzen A."/>
            <person name="Chen C."/>
            <person name="Yanf M."/>
            <person name="Daum C."/>
            <person name="Ng V."/>
            <person name="Clum A."/>
            <person name="Steindorff A."/>
            <person name="Ohm R."/>
            <person name="Martin F."/>
            <person name="Silar P."/>
            <person name="Natvig D."/>
            <person name="Lalanne C."/>
            <person name="Gautier V."/>
            <person name="Ament-Velasquez S.L."/>
            <person name="Kruys A."/>
            <person name="Hutchinson M.I."/>
            <person name="Powell A.J."/>
            <person name="Barry K."/>
            <person name="Miller A.N."/>
            <person name="Grigoriev I.V."/>
            <person name="Debuchy R."/>
            <person name="Gladieux P."/>
            <person name="Thoren M.H."/>
            <person name="Johannesson H."/>
        </authorList>
    </citation>
    <scope>NUCLEOTIDE SEQUENCE</scope>
    <source>
        <strain evidence="2">CBS 540.89</strain>
    </source>
</reference>
<evidence type="ECO:0000313" key="2">
    <source>
        <dbReference type="EMBL" id="KAK0748341.1"/>
    </source>
</evidence>
<dbReference type="AlphaFoldDB" id="A0AA40EZL8"/>
<feature type="compositionally biased region" description="Pro residues" evidence="1">
    <location>
        <begin position="83"/>
        <end position="98"/>
    </location>
</feature>
<name>A0AA40EZL8_9PEZI</name>
<evidence type="ECO:0000256" key="1">
    <source>
        <dbReference type="SAM" id="MobiDB-lite"/>
    </source>
</evidence>
<feature type="compositionally biased region" description="Basic and acidic residues" evidence="1">
    <location>
        <begin position="187"/>
        <end position="197"/>
    </location>
</feature>
<keyword evidence="3" id="KW-1185">Reference proteome</keyword>
<protein>
    <submittedName>
        <fullName evidence="2">Uncharacterized protein</fullName>
    </submittedName>
</protein>
<comment type="caution">
    <text evidence="2">The sequence shown here is derived from an EMBL/GenBank/DDBJ whole genome shotgun (WGS) entry which is preliminary data.</text>
</comment>
<evidence type="ECO:0000313" key="3">
    <source>
        <dbReference type="Proteomes" id="UP001172159"/>
    </source>
</evidence>
<sequence length="218" mass="24306">MSSTSTSPGTLSALRQIKTISPTGTRSLSQFTMGFEEIKRWKEWKIKQPLPPNPKDTIFDLKVYTPINKSQIWNIDYSEEPKQPPPTPPSSVPPLSPPIPRPVPARILTLRVRLPAYLGPYSYYPFPRTEGGNSTPQRAAFSTTTPFISLENWKLIEKGGKVSSTTAKVQNSVRHAAMSLSTKGKKLNSEEKKHNKNDEDEPPVPRYLPFFLGGGGPF</sequence>
<organism evidence="2 3">
    <name type="scientific">Apiosordaria backusii</name>
    <dbReference type="NCBI Taxonomy" id="314023"/>
    <lineage>
        <taxon>Eukaryota</taxon>
        <taxon>Fungi</taxon>
        <taxon>Dikarya</taxon>
        <taxon>Ascomycota</taxon>
        <taxon>Pezizomycotina</taxon>
        <taxon>Sordariomycetes</taxon>
        <taxon>Sordariomycetidae</taxon>
        <taxon>Sordariales</taxon>
        <taxon>Lasiosphaeriaceae</taxon>
        <taxon>Apiosordaria</taxon>
    </lineage>
</organism>
<feature type="region of interest" description="Disordered" evidence="1">
    <location>
        <begin position="77"/>
        <end position="98"/>
    </location>
</feature>
<proteinExistence type="predicted"/>
<dbReference type="Proteomes" id="UP001172159">
    <property type="component" value="Unassembled WGS sequence"/>
</dbReference>